<keyword evidence="1" id="KW-0539">Nucleus</keyword>
<name>A0ABR1SJY3_9PEZI</name>
<comment type="caution">
    <text evidence="4">The sequence shown here is derived from an EMBL/GenBank/DDBJ whole genome shotgun (WGS) entry which is preliminary data.</text>
</comment>
<reference evidence="4 5" key="1">
    <citation type="submission" date="2023-01" db="EMBL/GenBank/DDBJ databases">
        <title>Analysis of 21 Apiospora genomes using comparative genomics revels a genus with tremendous synthesis potential of carbohydrate active enzymes and secondary metabolites.</title>
        <authorList>
            <person name="Sorensen T."/>
        </authorList>
    </citation>
    <scope>NUCLEOTIDE SEQUENCE [LARGE SCALE GENOMIC DNA]</scope>
    <source>
        <strain evidence="4 5">CBS 20057</strain>
    </source>
</reference>
<evidence type="ECO:0000313" key="5">
    <source>
        <dbReference type="Proteomes" id="UP001396898"/>
    </source>
</evidence>
<evidence type="ECO:0000259" key="3">
    <source>
        <dbReference type="PROSITE" id="PS50048"/>
    </source>
</evidence>
<dbReference type="EMBL" id="JAQQWI010000006">
    <property type="protein sequence ID" value="KAK8033813.1"/>
    <property type="molecule type" value="Genomic_DNA"/>
</dbReference>
<dbReference type="PANTHER" id="PTHR38111:SF11">
    <property type="entry name" value="TRANSCRIPTION FACTOR DOMAIN-CONTAINING PROTEIN-RELATED"/>
    <property type="match status" value="1"/>
</dbReference>
<dbReference type="SUPFAM" id="SSF57701">
    <property type="entry name" value="Zn2/Cys6 DNA-binding domain"/>
    <property type="match status" value="1"/>
</dbReference>
<evidence type="ECO:0000256" key="1">
    <source>
        <dbReference type="ARBA" id="ARBA00023242"/>
    </source>
</evidence>
<dbReference type="PANTHER" id="PTHR38111">
    <property type="entry name" value="ZN(2)-C6 FUNGAL-TYPE DOMAIN-CONTAINING PROTEIN-RELATED"/>
    <property type="match status" value="1"/>
</dbReference>
<dbReference type="InterPro" id="IPR053178">
    <property type="entry name" value="Osmoadaptation_assoc"/>
</dbReference>
<dbReference type="InterPro" id="IPR001138">
    <property type="entry name" value="Zn2Cys6_DnaBD"/>
</dbReference>
<evidence type="ECO:0000256" key="2">
    <source>
        <dbReference type="SAM" id="MobiDB-lite"/>
    </source>
</evidence>
<protein>
    <recommendedName>
        <fullName evidence="3">Zn(2)-C6 fungal-type domain-containing protein</fullName>
    </recommendedName>
</protein>
<dbReference type="Proteomes" id="UP001396898">
    <property type="component" value="Unassembled WGS sequence"/>
</dbReference>
<dbReference type="SMART" id="SM00066">
    <property type="entry name" value="GAL4"/>
    <property type="match status" value="1"/>
</dbReference>
<feature type="compositionally biased region" description="Low complexity" evidence="2">
    <location>
        <begin position="56"/>
        <end position="71"/>
    </location>
</feature>
<evidence type="ECO:0000313" key="4">
    <source>
        <dbReference type="EMBL" id="KAK8033813.1"/>
    </source>
</evidence>
<accession>A0ABR1SJY3</accession>
<organism evidence="4 5">
    <name type="scientific">Apiospora marii</name>
    <dbReference type="NCBI Taxonomy" id="335849"/>
    <lineage>
        <taxon>Eukaryota</taxon>
        <taxon>Fungi</taxon>
        <taxon>Dikarya</taxon>
        <taxon>Ascomycota</taxon>
        <taxon>Pezizomycotina</taxon>
        <taxon>Sordariomycetes</taxon>
        <taxon>Xylariomycetidae</taxon>
        <taxon>Amphisphaeriales</taxon>
        <taxon>Apiosporaceae</taxon>
        <taxon>Apiospora</taxon>
    </lineage>
</organism>
<feature type="region of interest" description="Disordered" evidence="2">
    <location>
        <begin position="56"/>
        <end position="127"/>
    </location>
</feature>
<feature type="domain" description="Zn(2)-C6 fungal-type" evidence="3">
    <location>
        <begin position="9"/>
        <end position="38"/>
    </location>
</feature>
<dbReference type="CDD" id="cd00067">
    <property type="entry name" value="GAL4"/>
    <property type="match status" value="1"/>
</dbReference>
<dbReference type="PROSITE" id="PS50048">
    <property type="entry name" value="ZN2_CY6_FUNGAL_2"/>
    <property type="match status" value="1"/>
</dbReference>
<keyword evidence="5" id="KW-1185">Reference proteome</keyword>
<gene>
    <name evidence="4" type="ORF">PG991_003211</name>
</gene>
<dbReference type="Gene3D" id="4.10.240.10">
    <property type="entry name" value="Zn(2)-C6 fungal-type DNA-binding domain"/>
    <property type="match status" value="1"/>
</dbReference>
<proteinExistence type="predicted"/>
<dbReference type="InterPro" id="IPR036864">
    <property type="entry name" value="Zn2-C6_fun-type_DNA-bd_sf"/>
</dbReference>
<sequence>MVGIPKSNRCSFCKARKTKCDEAWPTCGTCQRAKRQCSGPPRMKFVINGCHSASGGYDSASSTSSAGSDASTPRDDATHHPSTPSPPRTIRRRQPRSSWERNTPKEGGSFPRMQLSEPPKPRDMAPAPAERLAAELVFCLDAAPGTGYDLRMWGSSLELIPPLLDQSAVLQHATKLLTTCWTNMRRGWPRRAWLDAQVYDAALIGLQQALEQACQDPASNLATSTLAAQTILQKVEIACNDRSVNYQSNHGTGLSAVISAGVCDQAFSELRLHLIFESSFAMLMGDIRCDKDSLFAEPTWSRALHKALDETPLKPKLLTRFYRFKIEMAIWPTLVRQLRHLHENPADSMLAADVALRVSALLEYLDEMDKSVFAKAMELGSILEVENSSNDAQLFTPTSYDFANYILANFFRAHAFFTIVMLRILQCANSFLYVAGPYGYTECGGDKDPSCHHSLVQQQQQQQQQQPQSQLLLDFSRRLWQVYPYMQRRQPLELGGAHYFVAAYETGDARQKALTCALLRDGSLSPPLPCVPFDEEDATIVAGAMALTGRSLGVQSVDESIDWDAELQGMDLTKLDSELLSWDLQGPPVLS</sequence>